<organism evidence="2 3">
    <name type="scientific">Taishania pollutisoli</name>
    <dbReference type="NCBI Taxonomy" id="2766479"/>
    <lineage>
        <taxon>Bacteria</taxon>
        <taxon>Pseudomonadati</taxon>
        <taxon>Bacteroidota</taxon>
        <taxon>Flavobacteriia</taxon>
        <taxon>Flavobacteriales</taxon>
        <taxon>Crocinitomicaceae</taxon>
        <taxon>Taishania</taxon>
    </lineage>
</organism>
<dbReference type="InterPro" id="IPR008969">
    <property type="entry name" value="CarboxyPept-like_regulatory"/>
</dbReference>
<comment type="caution">
    <text evidence="2">The sequence shown here is derived from an EMBL/GenBank/DDBJ whole genome shotgun (WGS) entry which is preliminary data.</text>
</comment>
<dbReference type="EMBL" id="JACVEL010000003">
    <property type="protein sequence ID" value="MBC9812027.1"/>
    <property type="molecule type" value="Genomic_DNA"/>
</dbReference>
<dbReference type="SUPFAM" id="SSF56935">
    <property type="entry name" value="Porins"/>
    <property type="match status" value="1"/>
</dbReference>
<reference evidence="2" key="1">
    <citation type="submission" date="2020-09" db="EMBL/GenBank/DDBJ databases">
        <title>Taishania pollutisoli gen. nov., sp. nov., Isolated from Tetrabromobisphenol A-Contaminated Soil.</title>
        <authorList>
            <person name="Chen Q."/>
        </authorList>
    </citation>
    <scope>NUCLEOTIDE SEQUENCE</scope>
    <source>
        <strain evidence="2">CZZ-1</strain>
    </source>
</reference>
<evidence type="ECO:0000313" key="3">
    <source>
        <dbReference type="Proteomes" id="UP000652681"/>
    </source>
</evidence>
<feature type="domain" description="Outer membrane protein beta-barrel" evidence="1">
    <location>
        <begin position="449"/>
        <end position="900"/>
    </location>
</feature>
<keyword evidence="3" id="KW-1185">Reference proteome</keyword>
<proteinExistence type="predicted"/>
<dbReference type="SUPFAM" id="SSF49464">
    <property type="entry name" value="Carboxypeptidase regulatory domain-like"/>
    <property type="match status" value="1"/>
</dbReference>
<dbReference type="RefSeq" id="WP_163490219.1">
    <property type="nucleotide sequence ID" value="NZ_JACVEL010000003.1"/>
</dbReference>
<dbReference type="InterPro" id="IPR041700">
    <property type="entry name" value="OMP_b-brl_3"/>
</dbReference>
<evidence type="ECO:0000259" key="1">
    <source>
        <dbReference type="Pfam" id="PF14905"/>
    </source>
</evidence>
<dbReference type="Proteomes" id="UP000652681">
    <property type="component" value="Unassembled WGS sequence"/>
</dbReference>
<protein>
    <submittedName>
        <fullName evidence="2">Outer membrane beta-barrel protein</fullName>
    </submittedName>
</protein>
<accession>A0A8J6PBV8</accession>
<dbReference type="Pfam" id="PF14905">
    <property type="entry name" value="OMP_b-brl_3"/>
    <property type="match status" value="1"/>
</dbReference>
<name>A0A8J6PBV8_9FLAO</name>
<sequence length="916" mass="103685">MLNRLLIICTTLFLSYTSFGQEMRISGVVVDTNGVTPLPNSLAMAVRVKDSLLLGFQRTDQDGKFEMNNLPMDTFMLTISHPKYDERSFFIIGNPENLEIDIPLIKMPNKATEIEEMVIYAYKDPIYFKGDTLVYIADSFKVGPNAVVEDLLKRLPGIEVDQDGKIKSQGQEISKVLVDGDEFFGSDPTIATKNLGANAIETVEVYEKTDVGQFGSEDKIKVLDLKLKDDAKKGYFGKASAASDFGLANIKRPYYEGELLFNRFNSTQKLSVFALGTNTPRSNFGWGDANRFGLDNESTDGNPFNPFENNSANGIPRTLKAGIYFSDKIGKKKNTKIGFNYTYYNTELQTYSGSRTKFFLTDTTYFTDDSTNNLSRNESHTINFSLDSQLDSLTNLVVRPTFRFDKGFTDNNTLTSYLGEDSIPSLQSFANTKNKSTGIDGELTMSLTRKFMKPRREVKVDYYFNYVDNKTAGNLLTRTTIPAIPMLNDTVDQSKGNLNTEMTNNFFASYTEPLGELFKGTIMYNYKIENFDQDKSTYDFANGTYSEYRADLSNIFETNRNEHKAGLKFQFDKTKHMAFIRADVRNVDIANINMVNNNSIHQNITNILPSARYQFRPSMSKQFQVTYNTYSNQPAINDLQPVQDNSNPNRLKIGNPDLVPNYGHSLNAWFNSWNPMKGSFIWAGTNLYLDNNAFASSTTYDQFGRMVTQTVNVDGNFYGSVYGGAGIPLKGKTIQVHPNIIAGYNHYSNFINNEKNITDNINIGGGGEFRFFWDSLEFNIGGRYDWNSPKSSLSTASNTPYGVQVYNGRITWRMPLGFIIKSDFRYTINGQLADGYNLSYFIWNAEIGKTFLKTENLLLSVIGNDILNQNVNAGRTVTGNMVVDNRTQVITRYFLLKLTYRFNNNKTREDEPKFPF</sequence>
<gene>
    <name evidence="2" type="ORF">H9Y05_05995</name>
</gene>
<dbReference type="AlphaFoldDB" id="A0A8J6PBV8"/>
<evidence type="ECO:0000313" key="2">
    <source>
        <dbReference type="EMBL" id="MBC9812027.1"/>
    </source>
</evidence>